<evidence type="ECO:0000313" key="2">
    <source>
        <dbReference type="EMBL" id="KAE9963168.1"/>
    </source>
</evidence>
<protein>
    <submittedName>
        <fullName evidence="2">Uncharacterized protein</fullName>
    </submittedName>
</protein>
<organism evidence="2 3">
    <name type="scientific">Venturia inaequalis</name>
    <name type="common">Apple scab fungus</name>
    <dbReference type="NCBI Taxonomy" id="5025"/>
    <lineage>
        <taxon>Eukaryota</taxon>
        <taxon>Fungi</taxon>
        <taxon>Dikarya</taxon>
        <taxon>Ascomycota</taxon>
        <taxon>Pezizomycotina</taxon>
        <taxon>Dothideomycetes</taxon>
        <taxon>Pleosporomycetidae</taxon>
        <taxon>Venturiales</taxon>
        <taxon>Venturiaceae</taxon>
        <taxon>Venturia</taxon>
    </lineage>
</organism>
<evidence type="ECO:0000313" key="3">
    <source>
        <dbReference type="Proteomes" id="UP000447873"/>
    </source>
</evidence>
<name>A0A8H3U5A6_VENIN</name>
<reference evidence="2 3" key="1">
    <citation type="submission" date="2018-12" db="EMBL/GenBank/DDBJ databases">
        <title>Venturia inaequalis Genome Resource.</title>
        <authorList>
            <person name="Lichtner F.J."/>
        </authorList>
    </citation>
    <scope>NUCLEOTIDE SEQUENCE [LARGE SCALE GENOMIC DNA]</scope>
    <source>
        <strain evidence="2 3">120213</strain>
    </source>
</reference>
<evidence type="ECO:0000256" key="1">
    <source>
        <dbReference type="SAM" id="SignalP"/>
    </source>
</evidence>
<feature type="signal peptide" evidence="1">
    <location>
        <begin position="1"/>
        <end position="21"/>
    </location>
</feature>
<proteinExistence type="predicted"/>
<gene>
    <name evidence="2" type="ORF">EG328_011630</name>
</gene>
<feature type="chain" id="PRO_5034653478" evidence="1">
    <location>
        <begin position="22"/>
        <end position="52"/>
    </location>
</feature>
<sequence>MFFNTPSILAILSVLIAATNAAPNAAANAVLNQRGFTCLASQNLCNEACHAW</sequence>
<comment type="caution">
    <text evidence="2">The sequence shown here is derived from an EMBL/GenBank/DDBJ whole genome shotgun (WGS) entry which is preliminary data.</text>
</comment>
<accession>A0A8H3U5A6</accession>
<dbReference type="AlphaFoldDB" id="A0A8H3U5A6"/>
<dbReference type="Proteomes" id="UP000447873">
    <property type="component" value="Unassembled WGS sequence"/>
</dbReference>
<keyword evidence="1" id="KW-0732">Signal</keyword>
<dbReference type="EMBL" id="WNWS01000894">
    <property type="protein sequence ID" value="KAE9963168.1"/>
    <property type="molecule type" value="Genomic_DNA"/>
</dbReference>